<dbReference type="EMBL" id="FNFE01000008">
    <property type="protein sequence ID" value="SDK91047.1"/>
    <property type="molecule type" value="Genomic_DNA"/>
</dbReference>
<name>A0A1G9FRR6_9EURY</name>
<evidence type="ECO:0000256" key="1">
    <source>
        <dbReference type="ARBA" id="ARBA00004651"/>
    </source>
</evidence>
<dbReference type="GO" id="GO:0016491">
    <property type="term" value="F:oxidoreductase activity"/>
    <property type="evidence" value="ECO:0007669"/>
    <property type="project" value="UniProtKB-KW"/>
</dbReference>
<dbReference type="PRINTS" id="PR01434">
    <property type="entry name" value="NADHDHGNASE5"/>
</dbReference>
<feature type="domain" description="NADH:quinone oxidoreductase/Mrp antiporter transmembrane" evidence="8">
    <location>
        <begin position="118"/>
        <end position="383"/>
    </location>
</feature>
<keyword evidence="10" id="KW-1185">Reference proteome</keyword>
<feature type="transmembrane region" description="Helical" evidence="7">
    <location>
        <begin position="395"/>
        <end position="420"/>
    </location>
</feature>
<feature type="transmembrane region" description="Helical" evidence="7">
    <location>
        <begin position="314"/>
        <end position="333"/>
    </location>
</feature>
<evidence type="ECO:0000256" key="6">
    <source>
        <dbReference type="ARBA" id="ARBA00023136"/>
    </source>
</evidence>
<dbReference type="InterPro" id="IPR052175">
    <property type="entry name" value="ComplexI-like_HydComp"/>
</dbReference>
<evidence type="ECO:0000256" key="5">
    <source>
        <dbReference type="ARBA" id="ARBA00023002"/>
    </source>
</evidence>
<feature type="transmembrane region" description="Helical" evidence="7">
    <location>
        <begin position="155"/>
        <end position="181"/>
    </location>
</feature>
<dbReference type="STRING" id="1095776.SAMN04515672_4256"/>
<dbReference type="GO" id="GO:0005886">
    <property type="term" value="C:plasma membrane"/>
    <property type="evidence" value="ECO:0007669"/>
    <property type="project" value="UniProtKB-SubCell"/>
</dbReference>
<dbReference type="PANTHER" id="PTHR42682">
    <property type="entry name" value="HYDROGENASE-4 COMPONENT F"/>
    <property type="match status" value="1"/>
</dbReference>
<accession>A0A1G9FRR6</accession>
<feature type="transmembrane region" description="Helical" evidence="7">
    <location>
        <begin position="288"/>
        <end position="308"/>
    </location>
</feature>
<sequence length="618" mass="66189">MIEADLLTMAYPPLIVFAAALLVLVLPRILGFAIGALSLAAVVAIAVFAPEGAHLTGTFLGFSDIRPFYIDEFTRMMGIALGFLGTFAVIYAYSSEATKTMAAFALAYVASAFGVAFAGDWLVLVFMWEIMALTSTVLVWHYGGDAVRAGYRYAIAHGIGGSLVLFAVIAHYAQVGTFVFGEGVDYPNALLAGGFAEGLPMLLAILGIGVNVAFVGFHTWLPDTYPRPHFAASVFLAAFTTKTSAYVLLRAVPEGNIYLAYMGGLMAVYGVVFALLQHDMRALLSYHIQAQLGYMVAGIGIGTTIGAAGAMGHLFNNVLYKSLLFMAVGVVIYRTRENDLYKLGGLWREMPLTAIAFFIGALSITAVPGFSGFISKGMVLDAADPHYYGGSEYQALYWLLFIGAIGTFLSFIKLGFYVFFHGESDREVRDAKTGQITAMFSVGGACVVLGLPVIGWPVFTDLLPLIDGTEFLGPGGEGQTLTPYSIGHLQDAAILIAVSAVGFKLIRKPLSKLDYSDPALIVNPITYHVGRGTMRATTGTYAAVDNAVVSFVKRCYWVGNNPVLAVDAAARRLPMVDAEERRPADGGRPSTIHLRISIGTTVLLLTIVLTVVLWLLIS</sequence>
<reference evidence="10" key="1">
    <citation type="submission" date="2016-10" db="EMBL/GenBank/DDBJ databases">
        <authorList>
            <person name="Varghese N."/>
            <person name="Submissions S."/>
        </authorList>
    </citation>
    <scope>NUCLEOTIDE SEQUENCE [LARGE SCALE GENOMIC DNA]</scope>
    <source>
        <strain evidence="10">B4,CECT 8067,JCM 17497</strain>
    </source>
</reference>
<feature type="transmembrane region" description="Helical" evidence="7">
    <location>
        <begin position="596"/>
        <end position="617"/>
    </location>
</feature>
<feature type="transmembrane region" description="Helical" evidence="7">
    <location>
        <begin position="354"/>
        <end position="375"/>
    </location>
</feature>
<dbReference type="PANTHER" id="PTHR42682:SF4">
    <property type="entry name" value="NADH-UBIQUINONE_PLASTOQUINONE"/>
    <property type="match status" value="1"/>
</dbReference>
<dbReference type="RefSeq" id="WP_090311522.1">
    <property type="nucleotide sequence ID" value="NZ_FNFE01000008.1"/>
</dbReference>
<organism evidence="9 10">
    <name type="scientific">Natronorubrum texcoconense</name>
    <dbReference type="NCBI Taxonomy" id="1095776"/>
    <lineage>
        <taxon>Archaea</taxon>
        <taxon>Methanobacteriati</taxon>
        <taxon>Methanobacteriota</taxon>
        <taxon>Stenosarchaea group</taxon>
        <taxon>Halobacteria</taxon>
        <taxon>Halobacteriales</taxon>
        <taxon>Natrialbaceae</taxon>
        <taxon>Natronorubrum</taxon>
    </lineage>
</organism>
<feature type="transmembrane region" description="Helical" evidence="7">
    <location>
        <begin position="73"/>
        <end position="93"/>
    </location>
</feature>
<dbReference type="Pfam" id="PF00361">
    <property type="entry name" value="Proton_antipo_M"/>
    <property type="match status" value="1"/>
</dbReference>
<feature type="transmembrane region" description="Helical" evidence="7">
    <location>
        <begin position="6"/>
        <end position="25"/>
    </location>
</feature>
<keyword evidence="3 7" id="KW-0812">Transmembrane</keyword>
<evidence type="ECO:0000259" key="8">
    <source>
        <dbReference type="Pfam" id="PF00361"/>
    </source>
</evidence>
<keyword evidence="5" id="KW-0560">Oxidoreductase</keyword>
<feature type="transmembrane region" description="Helical" evidence="7">
    <location>
        <begin position="230"/>
        <end position="249"/>
    </location>
</feature>
<evidence type="ECO:0000313" key="9">
    <source>
        <dbReference type="EMBL" id="SDK91047.1"/>
    </source>
</evidence>
<dbReference type="InterPro" id="IPR001750">
    <property type="entry name" value="ND/Mrp_TM"/>
</dbReference>
<keyword evidence="6 7" id="KW-0472">Membrane</keyword>
<evidence type="ECO:0000256" key="4">
    <source>
        <dbReference type="ARBA" id="ARBA00022989"/>
    </source>
</evidence>
<evidence type="ECO:0000256" key="2">
    <source>
        <dbReference type="ARBA" id="ARBA00022475"/>
    </source>
</evidence>
<evidence type="ECO:0000256" key="3">
    <source>
        <dbReference type="ARBA" id="ARBA00022692"/>
    </source>
</evidence>
<keyword evidence="4 7" id="KW-1133">Transmembrane helix</keyword>
<keyword evidence="2" id="KW-1003">Cell membrane</keyword>
<dbReference type="OrthoDB" id="198789at2157"/>
<dbReference type="NCBIfam" id="NF009310">
    <property type="entry name" value="PRK12668.1"/>
    <property type="match status" value="1"/>
</dbReference>
<evidence type="ECO:0000313" key="10">
    <source>
        <dbReference type="Proteomes" id="UP000198882"/>
    </source>
</evidence>
<feature type="transmembrane region" description="Helical" evidence="7">
    <location>
        <begin position="100"/>
        <end position="119"/>
    </location>
</feature>
<feature type="transmembrane region" description="Helical" evidence="7">
    <location>
        <begin position="255"/>
        <end position="276"/>
    </location>
</feature>
<evidence type="ECO:0000256" key="7">
    <source>
        <dbReference type="SAM" id="Phobius"/>
    </source>
</evidence>
<gene>
    <name evidence="9" type="ORF">SAMN04515672_4256</name>
</gene>
<feature type="transmembrane region" description="Helical" evidence="7">
    <location>
        <begin position="486"/>
        <end position="506"/>
    </location>
</feature>
<feature type="transmembrane region" description="Helical" evidence="7">
    <location>
        <begin position="125"/>
        <end position="143"/>
    </location>
</feature>
<feature type="transmembrane region" description="Helical" evidence="7">
    <location>
        <begin position="201"/>
        <end position="221"/>
    </location>
</feature>
<protein>
    <submittedName>
        <fullName evidence="9">Multisubunit sodium/proton antiporter, MrpD subunit</fullName>
    </submittedName>
</protein>
<comment type="subcellular location">
    <subcellularLocation>
        <location evidence="1">Cell membrane</location>
        <topology evidence="1">Multi-pass membrane protein</topology>
    </subcellularLocation>
</comment>
<proteinExistence type="predicted"/>
<dbReference type="Proteomes" id="UP000198882">
    <property type="component" value="Unassembled WGS sequence"/>
</dbReference>
<dbReference type="AlphaFoldDB" id="A0A1G9FRR6"/>
<feature type="transmembrane region" description="Helical" evidence="7">
    <location>
        <begin position="32"/>
        <end position="53"/>
    </location>
</feature>
<feature type="transmembrane region" description="Helical" evidence="7">
    <location>
        <begin position="440"/>
        <end position="459"/>
    </location>
</feature>